<accession>A0ABP6Z4P3</accession>
<evidence type="ECO:0000313" key="1">
    <source>
        <dbReference type="EMBL" id="GAA3598650.1"/>
    </source>
</evidence>
<evidence type="ECO:0000313" key="2">
    <source>
        <dbReference type="Proteomes" id="UP001501074"/>
    </source>
</evidence>
<comment type="caution">
    <text evidence="1">The sequence shown here is derived from an EMBL/GenBank/DDBJ whole genome shotgun (WGS) entry which is preliminary data.</text>
</comment>
<gene>
    <name evidence="1" type="ORF">GCM10022223_12540</name>
</gene>
<evidence type="ECO:0008006" key="3">
    <source>
        <dbReference type="Google" id="ProtNLM"/>
    </source>
</evidence>
<organism evidence="1 2">
    <name type="scientific">Kineosporia mesophila</name>
    <dbReference type="NCBI Taxonomy" id="566012"/>
    <lineage>
        <taxon>Bacteria</taxon>
        <taxon>Bacillati</taxon>
        <taxon>Actinomycetota</taxon>
        <taxon>Actinomycetes</taxon>
        <taxon>Kineosporiales</taxon>
        <taxon>Kineosporiaceae</taxon>
        <taxon>Kineosporia</taxon>
    </lineage>
</organism>
<name>A0ABP6Z4P3_9ACTN</name>
<dbReference type="EMBL" id="BAAAZO010000002">
    <property type="protein sequence ID" value="GAA3598650.1"/>
    <property type="molecule type" value="Genomic_DNA"/>
</dbReference>
<dbReference type="RefSeq" id="WP_231489240.1">
    <property type="nucleotide sequence ID" value="NZ_BAAAZO010000002.1"/>
</dbReference>
<reference evidence="2" key="1">
    <citation type="journal article" date="2019" name="Int. J. Syst. Evol. Microbiol.">
        <title>The Global Catalogue of Microorganisms (GCM) 10K type strain sequencing project: providing services to taxonomists for standard genome sequencing and annotation.</title>
        <authorList>
            <consortium name="The Broad Institute Genomics Platform"/>
            <consortium name="The Broad Institute Genome Sequencing Center for Infectious Disease"/>
            <person name="Wu L."/>
            <person name="Ma J."/>
        </authorList>
    </citation>
    <scope>NUCLEOTIDE SEQUENCE [LARGE SCALE GENOMIC DNA]</scope>
    <source>
        <strain evidence="2">JCM 16902</strain>
    </source>
</reference>
<dbReference type="Proteomes" id="UP001501074">
    <property type="component" value="Unassembled WGS sequence"/>
</dbReference>
<sequence length="52" mass="5374">MELIDLAAGHLNPVQVDDRLSGSVAAAILTRPGDLFFGVCIDTGRPVGPAAR</sequence>
<keyword evidence="2" id="KW-1185">Reference proteome</keyword>
<proteinExistence type="predicted"/>
<protein>
    <recommendedName>
        <fullName evidence="3">Cytidine deaminase</fullName>
    </recommendedName>
</protein>